<protein>
    <recommendedName>
        <fullName evidence="3 7">Nuclease SbcCD subunit D</fullName>
    </recommendedName>
</protein>
<evidence type="ECO:0000259" key="9">
    <source>
        <dbReference type="Pfam" id="PF12320"/>
    </source>
</evidence>
<dbReference type="InterPro" id="IPR026843">
    <property type="entry name" value="SbcD_C"/>
</dbReference>
<evidence type="ECO:0000256" key="2">
    <source>
        <dbReference type="ARBA" id="ARBA00011322"/>
    </source>
</evidence>
<dbReference type="Pfam" id="PF12320">
    <property type="entry name" value="SbcD_C"/>
    <property type="match status" value="1"/>
</dbReference>
<comment type="caution">
    <text evidence="10">The sequence shown here is derived from an EMBL/GenBank/DDBJ whole genome shotgun (WGS) entry which is preliminary data.</text>
</comment>
<dbReference type="InterPro" id="IPR029052">
    <property type="entry name" value="Metallo-depent_PP-like"/>
</dbReference>
<keyword evidence="5 7" id="KW-0378">Hydrolase</keyword>
<evidence type="ECO:0000313" key="11">
    <source>
        <dbReference type="Proteomes" id="UP000229263"/>
    </source>
</evidence>
<keyword evidence="11" id="KW-1185">Reference proteome</keyword>
<accession>A0ABX4MW46</accession>
<evidence type="ECO:0000256" key="4">
    <source>
        <dbReference type="ARBA" id="ARBA00022722"/>
    </source>
</evidence>
<feature type="domain" description="Nuclease SbcCD subunit D C-terminal" evidence="9">
    <location>
        <begin position="283"/>
        <end position="373"/>
    </location>
</feature>
<dbReference type="InterPro" id="IPR004593">
    <property type="entry name" value="SbcD"/>
</dbReference>
<dbReference type="NCBIfam" id="TIGR00619">
    <property type="entry name" value="sbcd"/>
    <property type="match status" value="1"/>
</dbReference>
<dbReference type="PANTHER" id="PTHR30337:SF0">
    <property type="entry name" value="NUCLEASE SBCCD SUBUNIT D"/>
    <property type="match status" value="1"/>
</dbReference>
<name>A0ABX4MW46_9MICC</name>
<keyword evidence="6 7" id="KW-0269">Exonuclease</keyword>
<keyword evidence="4 7" id="KW-0540">Nuclease</keyword>
<keyword evidence="7" id="KW-0255">Endonuclease</keyword>
<sequence length="401" mass="43671">MSKLSAALHKVGHMRLLHTSDWHLGRTFHGASLIEAQRAVLQEIIDITINQQVDVVLISGDIYDRALPHVDAVQLCNWVLRELRATGASIVITSGNHDSASRLGFGADLLDSAGVHIIADTQRMLQPVLRDAGDHQVAIYGIPYLEPRMVMERLGVAKASHEAVVQAAIAQIDEHLEQLRAGQKPVVSIAMAHLFAAGGIGSDSERELSTGNLDVVPAELFEHFDYSALGHLHGRQKVKEHVRYSGSPLAYSFSEATQRKGVWLIETSASGIESIEEILLPVPKKLAILKGKLAELLADPDLESAVGAWCQVTLTDSERPADAMATIRTRFPDTVVLNFAPEGTGEKEQPASYAERMAKATSTEQVVRDFVEHVRERAADGPECEVIDSVIQATREAQASQ</sequence>
<proteinExistence type="inferred from homology"/>
<feature type="domain" description="Calcineurin-like phosphoesterase" evidence="8">
    <location>
        <begin position="14"/>
        <end position="105"/>
    </location>
</feature>
<dbReference type="PANTHER" id="PTHR30337">
    <property type="entry name" value="COMPONENT OF ATP-DEPENDENT DSDNA EXONUCLEASE"/>
    <property type="match status" value="1"/>
</dbReference>
<dbReference type="SUPFAM" id="SSF56300">
    <property type="entry name" value="Metallo-dependent phosphatases"/>
    <property type="match status" value="1"/>
</dbReference>
<comment type="subunit">
    <text evidence="2 7">Heterodimer of SbcC and SbcD.</text>
</comment>
<evidence type="ECO:0000256" key="1">
    <source>
        <dbReference type="ARBA" id="ARBA00010555"/>
    </source>
</evidence>
<dbReference type="CDD" id="cd00840">
    <property type="entry name" value="MPP_Mre11_N"/>
    <property type="match status" value="1"/>
</dbReference>
<dbReference type="EMBL" id="PGEY01000001">
    <property type="protein sequence ID" value="PJJ43528.1"/>
    <property type="molecule type" value="Genomic_DNA"/>
</dbReference>
<gene>
    <name evidence="7" type="primary">sbcD</name>
    <name evidence="10" type="ORF">ATK23_0717</name>
</gene>
<dbReference type="InterPro" id="IPR050535">
    <property type="entry name" value="DNA_Repair-Maintenance_Comp"/>
</dbReference>
<dbReference type="Pfam" id="PF00149">
    <property type="entry name" value="Metallophos"/>
    <property type="match status" value="1"/>
</dbReference>
<evidence type="ECO:0000256" key="6">
    <source>
        <dbReference type="ARBA" id="ARBA00022839"/>
    </source>
</evidence>
<keyword evidence="7" id="KW-0235">DNA replication</keyword>
<dbReference type="InterPro" id="IPR041796">
    <property type="entry name" value="Mre11_N"/>
</dbReference>
<comment type="function">
    <text evidence="7">SbcCD cleaves DNA hairpin structures. These structures can inhibit DNA replication and are intermediates in certain DNA recombination reactions. The complex acts as a 3'-&gt;5' double strand exonuclease that can open hairpins. It also has a 5' single-strand endonuclease activity.</text>
</comment>
<evidence type="ECO:0000259" key="8">
    <source>
        <dbReference type="Pfam" id="PF00149"/>
    </source>
</evidence>
<dbReference type="InterPro" id="IPR004843">
    <property type="entry name" value="Calcineurin-like_PHP"/>
</dbReference>
<dbReference type="Proteomes" id="UP000229263">
    <property type="component" value="Unassembled WGS sequence"/>
</dbReference>
<evidence type="ECO:0000256" key="3">
    <source>
        <dbReference type="ARBA" id="ARBA00013365"/>
    </source>
</evidence>
<dbReference type="Gene3D" id="3.60.21.10">
    <property type="match status" value="1"/>
</dbReference>
<organism evidence="10 11">
    <name type="scientific">Glutamicibacter mysorens</name>
    <dbReference type="NCBI Taxonomy" id="257984"/>
    <lineage>
        <taxon>Bacteria</taxon>
        <taxon>Bacillati</taxon>
        <taxon>Actinomycetota</taxon>
        <taxon>Actinomycetes</taxon>
        <taxon>Micrococcales</taxon>
        <taxon>Micrococcaceae</taxon>
        <taxon>Glutamicibacter</taxon>
    </lineage>
</organism>
<evidence type="ECO:0000313" key="10">
    <source>
        <dbReference type="EMBL" id="PJJ43528.1"/>
    </source>
</evidence>
<evidence type="ECO:0000256" key="5">
    <source>
        <dbReference type="ARBA" id="ARBA00022801"/>
    </source>
</evidence>
<comment type="similarity">
    <text evidence="1 7">Belongs to the SbcD family.</text>
</comment>
<evidence type="ECO:0000256" key="7">
    <source>
        <dbReference type="RuleBase" id="RU363069"/>
    </source>
</evidence>
<keyword evidence="7" id="KW-0233">DNA recombination</keyword>
<reference evidence="10 11" key="1">
    <citation type="submission" date="2017-11" db="EMBL/GenBank/DDBJ databases">
        <title>Sequencing the genomes of 1000 actinobacteria strains.</title>
        <authorList>
            <person name="Klenk H.-P."/>
        </authorList>
    </citation>
    <scope>NUCLEOTIDE SEQUENCE [LARGE SCALE GENOMIC DNA]</scope>
    <source>
        <strain evidence="10 11">DSM 12798</strain>
    </source>
</reference>